<dbReference type="EMBL" id="BMGZ01000001">
    <property type="protein sequence ID" value="GGH91872.1"/>
    <property type="molecule type" value="Genomic_DNA"/>
</dbReference>
<dbReference type="GO" id="GO:0016020">
    <property type="term" value="C:membrane"/>
    <property type="evidence" value="ECO:0007669"/>
    <property type="project" value="UniProtKB-SubCell"/>
</dbReference>
<evidence type="ECO:0000313" key="8">
    <source>
        <dbReference type="EMBL" id="NHK26287.1"/>
    </source>
</evidence>
<evidence type="ECO:0000256" key="5">
    <source>
        <dbReference type="SAM" id="Phobius"/>
    </source>
</evidence>
<evidence type="ECO:0000256" key="3">
    <source>
        <dbReference type="ARBA" id="ARBA00022989"/>
    </source>
</evidence>
<reference evidence="7" key="3">
    <citation type="submission" date="2020-09" db="EMBL/GenBank/DDBJ databases">
        <authorList>
            <person name="Sun Q."/>
            <person name="Zhou Y."/>
        </authorList>
    </citation>
    <scope>NUCLEOTIDE SEQUENCE</scope>
    <source>
        <strain evidence="7">CGMCC 1.14984</strain>
    </source>
</reference>
<gene>
    <name evidence="8" type="ORF">FF098_000025</name>
    <name evidence="7" type="ORF">GCM10011355_00040</name>
</gene>
<evidence type="ECO:0000256" key="1">
    <source>
        <dbReference type="ARBA" id="ARBA00004141"/>
    </source>
</evidence>
<dbReference type="Proteomes" id="UP000621856">
    <property type="component" value="Unassembled WGS sequence"/>
</dbReference>
<dbReference type="AlphaFoldDB" id="A0A8J3EPW8"/>
<accession>A0A8J3EPW8</accession>
<comment type="caution">
    <text evidence="7">The sequence shown here is derived from an EMBL/GenBank/DDBJ whole genome shotgun (WGS) entry which is preliminary data.</text>
</comment>
<feature type="transmembrane region" description="Helical" evidence="5">
    <location>
        <begin position="109"/>
        <end position="130"/>
    </location>
</feature>
<dbReference type="RefSeq" id="WP_155135561.1">
    <property type="nucleotide sequence ID" value="NZ_BMGZ01000001.1"/>
</dbReference>
<dbReference type="InterPro" id="IPR027469">
    <property type="entry name" value="Cation_efflux_TMD_sf"/>
</dbReference>
<dbReference type="GO" id="GO:0008324">
    <property type="term" value="F:monoatomic cation transmembrane transporter activity"/>
    <property type="evidence" value="ECO:0007669"/>
    <property type="project" value="InterPro"/>
</dbReference>
<organism evidence="7 9">
    <name type="scientific">Aquisalinus luteolus</name>
    <dbReference type="NCBI Taxonomy" id="1566827"/>
    <lineage>
        <taxon>Bacteria</taxon>
        <taxon>Pseudomonadati</taxon>
        <taxon>Pseudomonadota</taxon>
        <taxon>Alphaproteobacteria</taxon>
        <taxon>Parvularculales</taxon>
        <taxon>Parvularculaceae</taxon>
        <taxon>Aquisalinus</taxon>
    </lineage>
</organism>
<dbReference type="Pfam" id="PF01545">
    <property type="entry name" value="Cation_efflux"/>
    <property type="match status" value="1"/>
</dbReference>
<sequence>MADCCNDRRFDGVSAGYKRALVAVIFVNATMFLIEMMAGFSANSQALKADALDFIGDAATYTISLWVIGAALVVRARAALFKGILLAVMTLAVLTMSVLRLFGGEVPDASTIGLIGILALTANLLSVLILMKWRDGDANVRSVWLCSRNDAIGNIGVVTAGLLVGVTGSFWPDVIMSIALAGLFLRSAVSIIRQARSEMDQTKTAGGTSPA</sequence>
<keyword evidence="2 5" id="KW-0812">Transmembrane</keyword>
<feature type="transmembrane region" description="Helical" evidence="5">
    <location>
        <begin position="174"/>
        <end position="192"/>
    </location>
</feature>
<protein>
    <submittedName>
        <fullName evidence="8">Cation transporter</fullName>
    </submittedName>
</protein>
<feature type="transmembrane region" description="Helical" evidence="5">
    <location>
        <begin position="151"/>
        <end position="168"/>
    </location>
</feature>
<dbReference type="Proteomes" id="UP000818603">
    <property type="component" value="Unassembled WGS sequence"/>
</dbReference>
<feature type="transmembrane region" description="Helical" evidence="5">
    <location>
        <begin position="58"/>
        <end position="76"/>
    </location>
</feature>
<evidence type="ECO:0000313" key="10">
    <source>
        <dbReference type="Proteomes" id="UP000818603"/>
    </source>
</evidence>
<feature type="domain" description="Cation efflux protein transmembrane" evidence="6">
    <location>
        <begin position="78"/>
        <end position="198"/>
    </location>
</feature>
<dbReference type="SUPFAM" id="SSF161111">
    <property type="entry name" value="Cation efflux protein transmembrane domain-like"/>
    <property type="match status" value="1"/>
</dbReference>
<evidence type="ECO:0000256" key="2">
    <source>
        <dbReference type="ARBA" id="ARBA00022692"/>
    </source>
</evidence>
<reference evidence="7" key="1">
    <citation type="journal article" date="2014" name="Int. J. Syst. Evol. Microbiol.">
        <title>Complete genome sequence of Corynebacterium casei LMG S-19264T (=DSM 44701T), isolated from a smear-ripened cheese.</title>
        <authorList>
            <consortium name="US DOE Joint Genome Institute (JGI-PGF)"/>
            <person name="Walter F."/>
            <person name="Albersmeier A."/>
            <person name="Kalinowski J."/>
            <person name="Ruckert C."/>
        </authorList>
    </citation>
    <scope>NUCLEOTIDE SEQUENCE</scope>
    <source>
        <strain evidence="7">CGMCC 1.14984</strain>
    </source>
</reference>
<keyword evidence="4 5" id="KW-0472">Membrane</keyword>
<reference evidence="8 10" key="2">
    <citation type="submission" date="2020-02" db="EMBL/GenBank/DDBJ databases">
        <title>Genome sequence of Parvularcula flava strain NH6-79.</title>
        <authorList>
            <person name="Abdul Karim M.H."/>
            <person name="Lam M.Q."/>
            <person name="Chen S.J."/>
            <person name="Yahya A."/>
            <person name="Shahir S."/>
            <person name="Shamsir M.S."/>
            <person name="Chong C.S."/>
        </authorList>
    </citation>
    <scope>NUCLEOTIDE SEQUENCE [LARGE SCALE GENOMIC DNA]</scope>
    <source>
        <strain evidence="8 10">NH6-79</strain>
    </source>
</reference>
<keyword evidence="3 5" id="KW-1133">Transmembrane helix</keyword>
<keyword evidence="10" id="KW-1185">Reference proteome</keyword>
<evidence type="ECO:0000313" key="9">
    <source>
        <dbReference type="Proteomes" id="UP000621856"/>
    </source>
</evidence>
<dbReference type="EMBL" id="VCJR02000001">
    <property type="protein sequence ID" value="NHK26287.1"/>
    <property type="molecule type" value="Genomic_DNA"/>
</dbReference>
<evidence type="ECO:0000313" key="7">
    <source>
        <dbReference type="EMBL" id="GGH91872.1"/>
    </source>
</evidence>
<dbReference type="Gene3D" id="1.20.1510.10">
    <property type="entry name" value="Cation efflux protein transmembrane domain"/>
    <property type="match status" value="1"/>
</dbReference>
<feature type="transmembrane region" description="Helical" evidence="5">
    <location>
        <begin position="83"/>
        <end position="103"/>
    </location>
</feature>
<comment type="subcellular location">
    <subcellularLocation>
        <location evidence="1">Membrane</location>
        <topology evidence="1">Multi-pass membrane protein</topology>
    </subcellularLocation>
</comment>
<name>A0A8J3EPW8_9PROT</name>
<dbReference type="InterPro" id="IPR058533">
    <property type="entry name" value="Cation_efflux_TM"/>
</dbReference>
<evidence type="ECO:0000259" key="6">
    <source>
        <dbReference type="Pfam" id="PF01545"/>
    </source>
</evidence>
<evidence type="ECO:0000256" key="4">
    <source>
        <dbReference type="ARBA" id="ARBA00023136"/>
    </source>
</evidence>
<feature type="transmembrane region" description="Helical" evidence="5">
    <location>
        <begin position="20"/>
        <end position="38"/>
    </location>
</feature>
<proteinExistence type="predicted"/>